<dbReference type="Proteomes" id="UP001176883">
    <property type="component" value="Unassembled WGS sequence"/>
</dbReference>
<protein>
    <submittedName>
        <fullName evidence="1">Alpha/beta hydrolase</fullName>
    </submittedName>
</protein>
<proteinExistence type="predicted"/>
<dbReference type="Gene3D" id="3.40.50.1820">
    <property type="entry name" value="alpha/beta hydrolase"/>
    <property type="match status" value="1"/>
</dbReference>
<sequence length="292" mass="33699">MKGELISITTKDGLIMQGIYCKSNCKKTIIIHVHGSYGNFYENFFLEEMSNKFNETGVSFLSIRTRGSDYYSDFKILNNKEYKSKRIGGIREIFQECTLDIEPWILLAKKKGYHKVLLQGHSLGAMKIVYFNKNIEGNVDGLILLSPPDSIGLQKKDNAGRYEEYKEKALELLQKDNLQLMPKEAYFESITCESFYNMLKENDTGMFTYQDVELMKKAGINSINIPTFISFATINEAIINPIEYCISSFKKSSHDSSLLHFEIIENANHNYHFKEDILAEEISNWLIEKYNS</sequence>
<comment type="caution">
    <text evidence="1">The sequence shown here is derived from an EMBL/GenBank/DDBJ whole genome shotgun (WGS) entry which is preliminary data.</text>
</comment>
<keyword evidence="2" id="KW-1185">Reference proteome</keyword>
<keyword evidence="1" id="KW-0378">Hydrolase</keyword>
<organism evidence="1 2">
    <name type="scientific">Flavivirga aquimarina</name>
    <dbReference type="NCBI Taxonomy" id="2027862"/>
    <lineage>
        <taxon>Bacteria</taxon>
        <taxon>Pseudomonadati</taxon>
        <taxon>Bacteroidota</taxon>
        <taxon>Flavobacteriia</taxon>
        <taxon>Flavobacteriales</taxon>
        <taxon>Flavobacteriaceae</taxon>
        <taxon>Flavivirga</taxon>
    </lineage>
</organism>
<accession>A0ABT8W876</accession>
<dbReference type="GO" id="GO:0016787">
    <property type="term" value="F:hydrolase activity"/>
    <property type="evidence" value="ECO:0007669"/>
    <property type="project" value="UniProtKB-KW"/>
</dbReference>
<dbReference type="EMBL" id="JAUOEK010000069">
    <property type="protein sequence ID" value="MDO5969318.1"/>
    <property type="molecule type" value="Genomic_DNA"/>
</dbReference>
<dbReference type="RefSeq" id="WP_303277007.1">
    <property type="nucleotide sequence ID" value="NZ_JAUOEK010000069.1"/>
</dbReference>
<evidence type="ECO:0000313" key="2">
    <source>
        <dbReference type="Proteomes" id="UP001176883"/>
    </source>
</evidence>
<dbReference type="SUPFAM" id="SSF53474">
    <property type="entry name" value="alpha/beta-Hydrolases"/>
    <property type="match status" value="1"/>
</dbReference>
<name>A0ABT8W876_9FLAO</name>
<dbReference type="InterPro" id="IPR029058">
    <property type="entry name" value="AB_hydrolase_fold"/>
</dbReference>
<gene>
    <name evidence="1" type="ORF">Q4Q35_05820</name>
</gene>
<evidence type="ECO:0000313" key="1">
    <source>
        <dbReference type="EMBL" id="MDO5969318.1"/>
    </source>
</evidence>
<reference evidence="1" key="1">
    <citation type="submission" date="2023-07" db="EMBL/GenBank/DDBJ databases">
        <title>Two novel species in the genus Flavivirga.</title>
        <authorList>
            <person name="Kwon K."/>
        </authorList>
    </citation>
    <scope>NUCLEOTIDE SEQUENCE</scope>
    <source>
        <strain evidence="1">KCTC 52353</strain>
    </source>
</reference>